<dbReference type="STRING" id="4096.A0A1U7Y7B8"/>
<dbReference type="PANTHER" id="PTHR35460:SF5">
    <property type="entry name" value="TRNA LIGASE PHOSPHODIESTERASE DOMAIN-CONTAINING PROTEIN"/>
    <property type="match status" value="1"/>
</dbReference>
<dbReference type="InterPro" id="IPR038837">
    <property type="entry name" value="tRNA_ligase_1"/>
</dbReference>
<proteinExistence type="predicted"/>
<reference evidence="2" key="2">
    <citation type="submission" date="2025-08" db="UniProtKB">
        <authorList>
            <consortium name="RefSeq"/>
        </authorList>
    </citation>
    <scope>IDENTIFICATION</scope>
    <source>
        <tissue evidence="2">Leaf</tissue>
    </source>
</reference>
<accession>A0A1U7Y7B8</accession>
<dbReference type="eggNOG" id="ENOG502QSM5">
    <property type="taxonomic scope" value="Eukaryota"/>
</dbReference>
<organism evidence="1 2">
    <name type="scientific">Nicotiana sylvestris</name>
    <name type="common">Wood tobacco</name>
    <name type="synonym">South American tobacco</name>
    <dbReference type="NCBI Taxonomy" id="4096"/>
    <lineage>
        <taxon>Eukaryota</taxon>
        <taxon>Viridiplantae</taxon>
        <taxon>Streptophyta</taxon>
        <taxon>Embryophyta</taxon>
        <taxon>Tracheophyta</taxon>
        <taxon>Spermatophyta</taxon>
        <taxon>Magnoliopsida</taxon>
        <taxon>eudicotyledons</taxon>
        <taxon>Gunneridae</taxon>
        <taxon>Pentapetalae</taxon>
        <taxon>asterids</taxon>
        <taxon>lamiids</taxon>
        <taxon>Solanales</taxon>
        <taxon>Solanaceae</taxon>
        <taxon>Nicotianoideae</taxon>
        <taxon>Nicotianeae</taxon>
        <taxon>Nicotiana</taxon>
    </lineage>
</organism>
<gene>
    <name evidence="2" type="primary">LOC104244174</name>
</gene>
<dbReference type="GO" id="GO:0006388">
    <property type="term" value="P:tRNA splicing, via endonucleolytic cleavage and ligation"/>
    <property type="evidence" value="ECO:0007669"/>
    <property type="project" value="InterPro"/>
</dbReference>
<protein>
    <submittedName>
        <fullName evidence="2">Uncharacterized protein LOC104244174 isoform X1</fullName>
    </submittedName>
</protein>
<dbReference type="AlphaFoldDB" id="A0A1U7Y7B8"/>
<name>A0A1U7Y7B8_NICSY</name>
<dbReference type="GO" id="GO:0003972">
    <property type="term" value="F:RNA ligase (ATP) activity"/>
    <property type="evidence" value="ECO:0007669"/>
    <property type="project" value="InterPro"/>
</dbReference>
<evidence type="ECO:0000313" key="1">
    <source>
        <dbReference type="Proteomes" id="UP000189701"/>
    </source>
</evidence>
<dbReference type="Proteomes" id="UP000189701">
    <property type="component" value="Unplaced"/>
</dbReference>
<sequence>MLADKNAPNEKAWRQIEKMCLSTNASAIPVVPDSEGTEINPFSVDALAIFIFRVLHRANHPTSLLCLILKGNLDKSSPNAGCVLLMFYHLYEGKNRQEFESELIERFGSLVRMPLLKPERSPLPDSVRSIIEDGINLYKLHKKSKIGVYKRDICKRESEMGEAIEGYSTWKCRLYLNSIQVPFEFAVKEVLEQLRAIARAEYAAPTSEKRKLGSIVFGAVSLPVPEILGLLNDLAQKDPKVGDFLKDKSLKSCIQKAHLTLAHKRSHDVTAVAKYASFLDQRVPVELAALLFSEKLAALEAEPGSVEGEKVNSENQWPHVTVWTGEGVAVREANTLPQLLSQGKATRIDINPPVTITGNLEFF</sequence>
<evidence type="ECO:0000313" key="2">
    <source>
        <dbReference type="RefSeq" id="XP_009797836.1"/>
    </source>
</evidence>
<keyword evidence="1" id="KW-1185">Reference proteome</keyword>
<reference evidence="1" key="1">
    <citation type="journal article" date="2013" name="Genome Biol.">
        <title>Reference genomes and transcriptomes of Nicotiana sylvestris and Nicotiana tomentosiformis.</title>
        <authorList>
            <person name="Sierro N."/>
            <person name="Battey J.N."/>
            <person name="Ouadi S."/>
            <person name="Bovet L."/>
            <person name="Goepfert S."/>
            <person name="Bakaher N."/>
            <person name="Peitsch M.C."/>
            <person name="Ivanov N.V."/>
        </authorList>
    </citation>
    <scope>NUCLEOTIDE SEQUENCE [LARGE SCALE GENOMIC DNA]</scope>
</reference>
<dbReference type="PANTHER" id="PTHR35460">
    <property type="entry name" value="TRNA LIGASE 1"/>
    <property type="match status" value="1"/>
</dbReference>
<dbReference type="RefSeq" id="XP_009797836.1">
    <property type="nucleotide sequence ID" value="XM_009799534.1"/>
</dbReference>